<dbReference type="InterPro" id="IPR013154">
    <property type="entry name" value="ADH-like_N"/>
</dbReference>
<dbReference type="Pfam" id="PF08240">
    <property type="entry name" value="ADH_N"/>
    <property type="match status" value="1"/>
</dbReference>
<dbReference type="InterPro" id="IPR036291">
    <property type="entry name" value="NAD(P)-bd_dom_sf"/>
</dbReference>
<evidence type="ECO:0000256" key="4">
    <source>
        <dbReference type="ARBA" id="ARBA00022833"/>
    </source>
</evidence>
<dbReference type="Proteomes" id="UP000664761">
    <property type="component" value="Unassembled WGS sequence"/>
</dbReference>
<comment type="similarity">
    <text evidence="2 6">Belongs to the zinc-containing alcohol dehydrogenase family.</text>
</comment>
<dbReference type="Pfam" id="PF00107">
    <property type="entry name" value="ADH_zinc_N"/>
    <property type="match status" value="1"/>
</dbReference>
<dbReference type="PANTHER" id="PTHR43350:SF17">
    <property type="entry name" value="NAD-DEPENDENT ALCOHOL DEHYDROGENASE"/>
    <property type="match status" value="1"/>
</dbReference>
<proteinExistence type="inferred from homology"/>
<dbReference type="SMART" id="SM00829">
    <property type="entry name" value="PKS_ER"/>
    <property type="match status" value="1"/>
</dbReference>
<sequence>MRLIDGIDIPAPLPGQVEVEIAYSGVCHSQLMEVRGKRGEDRYLPHLLGHEATGIVRATGNGVSKVAIGDKVILGWIRGTGMDAPGALYNWRGQVINSGGITTFNERAIIAENRITPLPKGLSMDLGVLFGCAIPTGAGLALNEIDISPDDTVVVIGIGGIGAIALMYARCHRPKKLIAIDVKEEKREAALKLGATHALNGSDSDILEQVMALTDSTGADYALDAAGHTATIELAFNAVRRNGGRCVFASHPAAGQKISIDPFELVNGKQIQGSWGGGTRPDQDVPRFYQMAVDQNLPLNNMITKRYSLDNVNVALDDLEAGRVMRPLLEINPSLGE</sequence>
<name>A0ABS3F4L3_9PROT</name>
<dbReference type="Gene3D" id="3.90.180.10">
    <property type="entry name" value="Medium-chain alcohol dehydrogenases, catalytic domain"/>
    <property type="match status" value="1"/>
</dbReference>
<dbReference type="PANTHER" id="PTHR43350">
    <property type="entry name" value="NAD-DEPENDENT ALCOHOL DEHYDROGENASE"/>
    <property type="match status" value="1"/>
</dbReference>
<evidence type="ECO:0000256" key="3">
    <source>
        <dbReference type="ARBA" id="ARBA00022723"/>
    </source>
</evidence>
<dbReference type="InterPro" id="IPR011032">
    <property type="entry name" value="GroES-like_sf"/>
</dbReference>
<dbReference type="InterPro" id="IPR002328">
    <property type="entry name" value="ADH_Zn_CS"/>
</dbReference>
<accession>A0ABS3F4L3</accession>
<keyword evidence="3 6" id="KW-0479">Metal-binding</keyword>
<dbReference type="PROSITE" id="PS00059">
    <property type="entry name" value="ADH_ZINC"/>
    <property type="match status" value="1"/>
</dbReference>
<dbReference type="InterPro" id="IPR020843">
    <property type="entry name" value="ER"/>
</dbReference>
<evidence type="ECO:0000256" key="5">
    <source>
        <dbReference type="ARBA" id="ARBA00023002"/>
    </source>
</evidence>
<keyword evidence="5" id="KW-0560">Oxidoreductase</keyword>
<keyword evidence="4 6" id="KW-0862">Zinc</keyword>
<evidence type="ECO:0000313" key="8">
    <source>
        <dbReference type="EMBL" id="MBO0333339.1"/>
    </source>
</evidence>
<dbReference type="EMBL" id="JAFLNC010000002">
    <property type="protein sequence ID" value="MBO0333339.1"/>
    <property type="molecule type" value="Genomic_DNA"/>
</dbReference>
<reference evidence="8 9" key="1">
    <citation type="submission" date="2021-03" db="EMBL/GenBank/DDBJ databases">
        <title>Sneathiella sp. CAU 1612 isolated from Kang Won-do.</title>
        <authorList>
            <person name="Kim W."/>
        </authorList>
    </citation>
    <scope>NUCLEOTIDE SEQUENCE [LARGE SCALE GENOMIC DNA]</scope>
    <source>
        <strain evidence="8 9">CAU 1612</strain>
    </source>
</reference>
<organism evidence="8 9">
    <name type="scientific">Sneathiella sedimenti</name>
    <dbReference type="NCBI Taxonomy" id="2816034"/>
    <lineage>
        <taxon>Bacteria</taxon>
        <taxon>Pseudomonadati</taxon>
        <taxon>Pseudomonadota</taxon>
        <taxon>Alphaproteobacteria</taxon>
        <taxon>Sneathiellales</taxon>
        <taxon>Sneathiellaceae</taxon>
        <taxon>Sneathiella</taxon>
    </lineage>
</organism>
<evidence type="ECO:0000259" key="7">
    <source>
        <dbReference type="SMART" id="SM00829"/>
    </source>
</evidence>
<comment type="caution">
    <text evidence="8">The sequence shown here is derived from an EMBL/GenBank/DDBJ whole genome shotgun (WGS) entry which is preliminary data.</text>
</comment>
<evidence type="ECO:0000256" key="1">
    <source>
        <dbReference type="ARBA" id="ARBA00001947"/>
    </source>
</evidence>
<gene>
    <name evidence="8" type="ORF">J0X12_06930</name>
</gene>
<dbReference type="SUPFAM" id="SSF50129">
    <property type="entry name" value="GroES-like"/>
    <property type="match status" value="1"/>
</dbReference>
<dbReference type="RefSeq" id="WP_207043573.1">
    <property type="nucleotide sequence ID" value="NZ_JAFLNC010000002.1"/>
</dbReference>
<keyword evidence="9" id="KW-1185">Reference proteome</keyword>
<comment type="cofactor">
    <cofactor evidence="1 6">
        <name>Zn(2+)</name>
        <dbReference type="ChEBI" id="CHEBI:29105"/>
    </cofactor>
</comment>
<protein>
    <submittedName>
        <fullName evidence="8">Zinc-binding dehydrogenase</fullName>
    </submittedName>
</protein>
<dbReference type="SUPFAM" id="SSF51735">
    <property type="entry name" value="NAD(P)-binding Rossmann-fold domains"/>
    <property type="match status" value="1"/>
</dbReference>
<evidence type="ECO:0000256" key="2">
    <source>
        <dbReference type="ARBA" id="ARBA00008072"/>
    </source>
</evidence>
<feature type="domain" description="Enoyl reductase (ER)" evidence="7">
    <location>
        <begin position="2"/>
        <end position="325"/>
    </location>
</feature>
<dbReference type="InterPro" id="IPR013149">
    <property type="entry name" value="ADH-like_C"/>
</dbReference>
<dbReference type="Gene3D" id="3.40.50.720">
    <property type="entry name" value="NAD(P)-binding Rossmann-like Domain"/>
    <property type="match status" value="1"/>
</dbReference>
<evidence type="ECO:0000313" key="9">
    <source>
        <dbReference type="Proteomes" id="UP000664761"/>
    </source>
</evidence>
<evidence type="ECO:0000256" key="6">
    <source>
        <dbReference type="RuleBase" id="RU361277"/>
    </source>
</evidence>